<dbReference type="Pfam" id="PF03793">
    <property type="entry name" value="PASTA"/>
    <property type="match status" value="3"/>
</dbReference>
<dbReference type="AlphaFoldDB" id="A0A4P5PBZ3"/>
<dbReference type="Proteomes" id="UP000290567">
    <property type="component" value="Unassembled WGS sequence"/>
</dbReference>
<keyword evidence="2" id="KW-0812">Transmembrane</keyword>
<proteinExistence type="predicted"/>
<feature type="compositionally biased region" description="Basic and acidic residues" evidence="1">
    <location>
        <begin position="67"/>
        <end position="76"/>
    </location>
</feature>
<accession>A0A4P5PBZ3</accession>
<dbReference type="RefSeq" id="WP_146623958.1">
    <property type="nucleotide sequence ID" value="NZ_BJCC01000034.1"/>
</dbReference>
<evidence type="ECO:0000313" key="5">
    <source>
        <dbReference type="Proteomes" id="UP000290567"/>
    </source>
</evidence>
<evidence type="ECO:0000256" key="1">
    <source>
        <dbReference type="SAM" id="MobiDB-lite"/>
    </source>
</evidence>
<gene>
    <name evidence="4" type="ORF">NRIC_34710</name>
</gene>
<feature type="compositionally biased region" description="Basic and acidic residues" evidence="1">
    <location>
        <begin position="15"/>
        <end position="47"/>
    </location>
</feature>
<dbReference type="Gene3D" id="3.30.10.20">
    <property type="match status" value="3"/>
</dbReference>
<evidence type="ECO:0000259" key="3">
    <source>
        <dbReference type="PROSITE" id="PS51178"/>
    </source>
</evidence>
<keyword evidence="2" id="KW-1133">Transmembrane helix</keyword>
<sequence length="479" mass="53990">MSDFLSNFTNNNYTDPEKKPSQETSKHEPKEEIEPPIRKPAAEKRPAPAEAPRQSQKKAPPPVVESTGEHEVEIDPTYKKRRQRKLLLFSITGVLLVAVLFFAYYQFSHVAVPDFLKQEIAEAREWAVEEGVVLKTNSSFDFDTEVNQVTKQSIKAGDKIKKGKTLTLTVSLGPDPDEQLDLPDFKSLSLTEARDWIEANKAENLSLIEQYDNKVEKGGFVKQEFADKELTAKNYKRKDRMMVYYSKGKETFEKNIDVPDFKNKTLTDVTEWAKTNDIKLVTEKVFSQSVNAEGVISQGTAAGAKIAKQDSFTIRVSKGKALVVPDYKNYTLEQAQELSTKLSAVIKSVYSETVPYGRFISQNVTPGTEFDENGEPPTVEVIYSEGRPYLKDLRNSMMEGDLPKLFFETYAAKGASITYDVYYVDSSKPKGTVIEMSRYGEYVPMNAHLTFGISLGNIQSDSGEEEIPEPMMEEEDEEA</sequence>
<organism evidence="4 5">
    <name type="scientific">Enterococcus florum</name>
    <dbReference type="NCBI Taxonomy" id="2480627"/>
    <lineage>
        <taxon>Bacteria</taxon>
        <taxon>Bacillati</taxon>
        <taxon>Bacillota</taxon>
        <taxon>Bacilli</taxon>
        <taxon>Lactobacillales</taxon>
        <taxon>Enterococcaceae</taxon>
        <taxon>Enterococcus</taxon>
    </lineage>
</organism>
<reference evidence="5" key="1">
    <citation type="submission" date="2019-02" db="EMBL/GenBank/DDBJ databases">
        <title>Draft genome sequence of Enterococcus sp. Gos25-1.</title>
        <authorList>
            <person name="Tanaka N."/>
            <person name="Shiwa Y."/>
            <person name="Fujita N."/>
        </authorList>
    </citation>
    <scope>NUCLEOTIDE SEQUENCE [LARGE SCALE GENOMIC DNA]</scope>
    <source>
        <strain evidence="5">Gos25-1</strain>
    </source>
</reference>
<dbReference type="EMBL" id="BJCC01000034">
    <property type="protein sequence ID" value="GCF95580.1"/>
    <property type="molecule type" value="Genomic_DNA"/>
</dbReference>
<comment type="caution">
    <text evidence="4">The sequence shown here is derived from an EMBL/GenBank/DDBJ whole genome shotgun (WGS) entry which is preliminary data.</text>
</comment>
<feature type="compositionally biased region" description="Polar residues" evidence="1">
    <location>
        <begin position="1"/>
        <end position="14"/>
    </location>
</feature>
<feature type="domain" description="PASTA" evidence="3">
    <location>
        <begin position="319"/>
        <end position="385"/>
    </location>
</feature>
<feature type="region of interest" description="Disordered" evidence="1">
    <location>
        <begin position="458"/>
        <end position="479"/>
    </location>
</feature>
<feature type="domain" description="PASTA" evidence="3">
    <location>
        <begin position="248"/>
        <end position="318"/>
    </location>
</feature>
<dbReference type="InterPro" id="IPR005543">
    <property type="entry name" value="PASTA_dom"/>
</dbReference>
<dbReference type="PROSITE" id="PS51178">
    <property type="entry name" value="PASTA"/>
    <property type="match status" value="3"/>
</dbReference>
<feature type="region of interest" description="Disordered" evidence="1">
    <location>
        <begin position="1"/>
        <end position="76"/>
    </location>
</feature>
<feature type="compositionally biased region" description="Acidic residues" evidence="1">
    <location>
        <begin position="462"/>
        <end position="479"/>
    </location>
</feature>
<name>A0A4P5PBZ3_9ENTE</name>
<feature type="domain" description="PASTA" evidence="3">
    <location>
        <begin position="106"/>
        <end position="172"/>
    </location>
</feature>
<dbReference type="SMART" id="SM00740">
    <property type="entry name" value="PASTA"/>
    <property type="match status" value="4"/>
</dbReference>
<evidence type="ECO:0000256" key="2">
    <source>
        <dbReference type="SAM" id="Phobius"/>
    </source>
</evidence>
<dbReference type="OrthoDB" id="1641593at2"/>
<keyword evidence="5" id="KW-1185">Reference proteome</keyword>
<feature type="transmembrane region" description="Helical" evidence="2">
    <location>
        <begin position="86"/>
        <end position="107"/>
    </location>
</feature>
<keyword evidence="2" id="KW-0472">Membrane</keyword>
<protein>
    <recommendedName>
        <fullName evidence="3">PASTA domain-containing protein</fullName>
    </recommendedName>
</protein>
<evidence type="ECO:0000313" key="4">
    <source>
        <dbReference type="EMBL" id="GCF95580.1"/>
    </source>
</evidence>
<dbReference type="CDD" id="cd06577">
    <property type="entry name" value="PASTA_pknB"/>
    <property type="match status" value="3"/>
</dbReference>